<dbReference type="OrthoDB" id="3218112at2759"/>
<dbReference type="Gene3D" id="3.30.710.10">
    <property type="entry name" value="Potassium Channel Kv1.1, Chain A"/>
    <property type="match status" value="1"/>
</dbReference>
<dbReference type="AlphaFoldDB" id="A0A9P3G7D1"/>
<proteinExistence type="predicted"/>
<accession>A0A9P3G7D1</accession>
<evidence type="ECO:0000259" key="1">
    <source>
        <dbReference type="PROSITE" id="PS50097"/>
    </source>
</evidence>
<dbReference type="InterPro" id="IPR000210">
    <property type="entry name" value="BTB/POZ_dom"/>
</dbReference>
<evidence type="ECO:0000313" key="3">
    <source>
        <dbReference type="Proteomes" id="UP000703269"/>
    </source>
</evidence>
<feature type="domain" description="BTB" evidence="1">
    <location>
        <begin position="16"/>
        <end position="84"/>
    </location>
</feature>
<dbReference type="Proteomes" id="UP000703269">
    <property type="component" value="Unassembled WGS sequence"/>
</dbReference>
<dbReference type="PROSITE" id="PS50097">
    <property type="entry name" value="BTB"/>
    <property type="match status" value="1"/>
</dbReference>
<keyword evidence="3" id="KW-1185">Reference proteome</keyword>
<comment type="caution">
    <text evidence="2">The sequence shown here is derived from an EMBL/GenBank/DDBJ whole genome shotgun (WGS) entry which is preliminary data.</text>
</comment>
<dbReference type="EMBL" id="BPQB01000013">
    <property type="protein sequence ID" value="GJE89661.1"/>
    <property type="molecule type" value="Genomic_DNA"/>
</dbReference>
<reference evidence="2 3" key="1">
    <citation type="submission" date="2021-08" db="EMBL/GenBank/DDBJ databases">
        <title>Draft Genome Sequence of Phanerochaete sordida strain YK-624.</title>
        <authorList>
            <person name="Mori T."/>
            <person name="Dohra H."/>
            <person name="Suzuki T."/>
            <person name="Kawagishi H."/>
            <person name="Hirai H."/>
        </authorList>
    </citation>
    <scope>NUCLEOTIDE SEQUENCE [LARGE SCALE GENOMIC DNA]</scope>
    <source>
        <strain evidence="2 3">YK-624</strain>
    </source>
</reference>
<evidence type="ECO:0000313" key="2">
    <source>
        <dbReference type="EMBL" id="GJE89661.1"/>
    </source>
</evidence>
<organism evidence="2 3">
    <name type="scientific">Phanerochaete sordida</name>
    <dbReference type="NCBI Taxonomy" id="48140"/>
    <lineage>
        <taxon>Eukaryota</taxon>
        <taxon>Fungi</taxon>
        <taxon>Dikarya</taxon>
        <taxon>Basidiomycota</taxon>
        <taxon>Agaricomycotina</taxon>
        <taxon>Agaricomycetes</taxon>
        <taxon>Polyporales</taxon>
        <taxon>Phanerochaetaceae</taxon>
        <taxon>Phanerochaete</taxon>
    </lineage>
</organism>
<name>A0A9P3G7D1_9APHY</name>
<sequence length="359" mass="40536">MVAPEQHHPTLYFEDGNVVLSAIAADSQRQYFRVHRSILCRYSAVLDGMFQIPPTSDENYDGALHIEMPDSAEELASLLGVLYDPLYAPLSPSLSRTLSEPGSHAQQSGTAYKRFCPNTPVLVHGTLKLAIKYECEALRARIVENIEADWPRTLPQWDARRQEIIIARSEHYLRINGKLEGLFLDDRLPEPASAIRIASDFAIPSILPAAFYQLSQISTDADWDAYRANPTAEGKHLRFGARTARWKLLDRVDLMRLLHGQKALASYTRAIGTDIFGARCPRGSQGCSRARTECWKYMQENAPISMDDPLEILHDCMSLHEFFTGNDLPCETCTSEISQQAEKKRNELWRSLPSIFNLP</sequence>
<gene>
    <name evidence="2" type="ORF">PsYK624_057670</name>
</gene>
<protein>
    <recommendedName>
        <fullName evidence="1">BTB domain-containing protein</fullName>
    </recommendedName>
</protein>
<dbReference type="InterPro" id="IPR011333">
    <property type="entry name" value="SKP1/BTB/POZ_sf"/>
</dbReference>